<dbReference type="Gene3D" id="2.60.40.10">
    <property type="entry name" value="Immunoglobulins"/>
    <property type="match status" value="9"/>
</dbReference>
<evidence type="ECO:0000313" key="4">
    <source>
        <dbReference type="EMBL" id="RSK84730.1"/>
    </source>
</evidence>
<evidence type="ECO:0000313" key="5">
    <source>
        <dbReference type="Proteomes" id="UP000270216"/>
    </source>
</evidence>
<dbReference type="InterPro" id="IPR036709">
    <property type="entry name" value="Autotransporte_beta_dom_sf"/>
</dbReference>
<dbReference type="PROSITE" id="PS51208">
    <property type="entry name" value="AUTOTRANSPORTER"/>
    <property type="match status" value="1"/>
</dbReference>
<name>A0ABX9ZUH8_9BURK</name>
<evidence type="ECO:0000256" key="2">
    <source>
        <dbReference type="SAM" id="MobiDB-lite"/>
    </source>
</evidence>
<feature type="region of interest" description="Disordered" evidence="2">
    <location>
        <begin position="1240"/>
        <end position="1260"/>
    </location>
</feature>
<evidence type="ECO:0000256" key="1">
    <source>
        <dbReference type="ARBA" id="ARBA00022729"/>
    </source>
</evidence>
<dbReference type="PROSITE" id="PS50194">
    <property type="entry name" value="FILAMIN_REPEAT"/>
    <property type="match status" value="1"/>
</dbReference>
<dbReference type="InterPro" id="IPR014756">
    <property type="entry name" value="Ig_E-set"/>
</dbReference>
<dbReference type="Pfam" id="PF05345">
    <property type="entry name" value="He_PIG"/>
    <property type="match status" value="3"/>
</dbReference>
<dbReference type="Pfam" id="PF17963">
    <property type="entry name" value="Big_9"/>
    <property type="match status" value="1"/>
</dbReference>
<dbReference type="PANTHER" id="PTHR46769">
    <property type="entry name" value="POLYCYSTIC KIDNEY AND HEPATIC DISEASE 1 (AUTOSOMAL RECESSIVE)-LIKE 1"/>
    <property type="match status" value="1"/>
</dbReference>
<keyword evidence="5" id="KW-1185">Reference proteome</keyword>
<dbReference type="InterPro" id="IPR017868">
    <property type="entry name" value="Filamin/ABP280_repeat-like"/>
</dbReference>
<dbReference type="SUPFAM" id="SSF103515">
    <property type="entry name" value="Autotransporter"/>
    <property type="match status" value="1"/>
</dbReference>
<dbReference type="CDD" id="cd00603">
    <property type="entry name" value="IPT_PCSR"/>
    <property type="match status" value="1"/>
</dbReference>
<dbReference type="SMART" id="SM00869">
    <property type="entry name" value="Autotransporter"/>
    <property type="match status" value="1"/>
</dbReference>
<organism evidence="4 5">
    <name type="scientific">Pandoraea apista</name>
    <dbReference type="NCBI Taxonomy" id="93218"/>
    <lineage>
        <taxon>Bacteria</taxon>
        <taxon>Pseudomonadati</taxon>
        <taxon>Pseudomonadota</taxon>
        <taxon>Betaproteobacteria</taxon>
        <taxon>Burkholderiales</taxon>
        <taxon>Burkholderiaceae</taxon>
        <taxon>Pandoraea</taxon>
    </lineage>
</organism>
<accession>A0ABX9ZUH8</accession>
<dbReference type="Pfam" id="PF01833">
    <property type="entry name" value="TIG"/>
    <property type="match status" value="6"/>
</dbReference>
<dbReference type="SUPFAM" id="SSF81296">
    <property type="entry name" value="E set domains"/>
    <property type="match status" value="6"/>
</dbReference>
<dbReference type="InterPro" id="IPR052387">
    <property type="entry name" value="Fibrocystin"/>
</dbReference>
<dbReference type="Gene3D" id="2.40.128.130">
    <property type="entry name" value="Autotransporter beta-domain"/>
    <property type="match status" value="1"/>
</dbReference>
<evidence type="ECO:0000259" key="3">
    <source>
        <dbReference type="PROSITE" id="PS51208"/>
    </source>
</evidence>
<dbReference type="InterPro" id="IPR013783">
    <property type="entry name" value="Ig-like_fold"/>
</dbReference>
<dbReference type="SUPFAM" id="SSF49313">
    <property type="entry name" value="Cadherin-like"/>
    <property type="match status" value="1"/>
</dbReference>
<dbReference type="SMART" id="SM00429">
    <property type="entry name" value="IPT"/>
    <property type="match status" value="6"/>
</dbReference>
<dbReference type="PANTHER" id="PTHR46769:SF2">
    <property type="entry name" value="FIBROCYSTIN-L ISOFORM 2 PRECURSOR-RELATED"/>
    <property type="match status" value="1"/>
</dbReference>
<dbReference type="Pfam" id="PF03797">
    <property type="entry name" value="Autotransporter"/>
    <property type="match status" value="1"/>
</dbReference>
<dbReference type="Proteomes" id="UP000270216">
    <property type="component" value="Unassembled WGS sequence"/>
</dbReference>
<comment type="caution">
    <text evidence="4">The sequence shown here is derived from an EMBL/GenBank/DDBJ whole genome shotgun (WGS) entry which is preliminary data.</text>
</comment>
<protein>
    <submittedName>
        <fullName evidence="4">Autotransporter domain-containing protein</fullName>
    </submittedName>
</protein>
<dbReference type="Gene3D" id="2.60.40.2810">
    <property type="match status" value="1"/>
</dbReference>
<dbReference type="InterPro" id="IPR005546">
    <property type="entry name" value="Autotransporte_beta"/>
</dbReference>
<sequence>MLLSSHLLVKSYRHQRSLFSPDAWGFWLRAVFAALLLFAVSSPALGRQSCVLTWTLSPSELSGGQYTHSLSPDELSACDPGRGGLYVDPELDTNVTVRDSNDPGSTLATDATFYGDFLYFTPLTNTVSSAWSFTLYQIDGTTTVLLNIKRPPPAPTLSSVSSNYGPTAGDQLITLTGTNFAQGTVVKFGGAVATNLKVNSATSISLSTPAHAPGTVDIVVDTTATAGGGGGVATLPGAYTYGPPSVSALSPTSGPLGGGTSVVITGIGFSNVSQVSFGGTPATGFTVNSSTQITATSPARGSAGTVDVTVTTPGGTSATTLGDQFTYVASPTVTSISPASGPLGGGTGVVITGTGFTNASQVSFGGAPATGFTVISATQITATSPARGSAGTVDVTVTTPTGTSATTLGDQFTYVAPPTVTSISPASGPAAGATQVTISGSGFTRATLVKFGSTSASGFTVNSDTSITVQAPAGAGIVDVTVVSPGGTSAIVGADKFTYIGAPTVTGVSPTSGPTLGNTAVTITGSGFTGATAVSFGGTAGLGYVVLSDTSISVHAPPGTGTVDVSVTTPGGTSGASPVSKYLYVATPSLTSVSPNTGLSSGGTSVTITGTGFVAGETTVAFGGAGATGVIVNSATSLTATTPAHAVGAVPVLVSTPGGTATLTNGYSFAPAPIGFVTSTLPATVAGTPGYSQQIQVAGGVAPYQFSISSGVLPTGFTLDSSGNITGRATAAGNFSFVVLAKDASNQTAAQTLSIQVAPPTLVLLPATLPNGTIGLSYSQSLTGSGGVPPYSYALHGALPVGMTFTNGTISGTPAQAGTFNFSITMTDSTTGTGAPFSTTATFSLNISASAMSIGPVPLPTPVAGQAYRQTITASGGTLPYRFTVTNGALPAGLSLDPVSGLLAGTPLTTGVSTFTITATDASTGPGTPITASQSYTFNISNQIPSAPPVQVKGLSNAPLTIHATANAVGAPFSRVAIVAPPASGTAVVNGEDIVYTPAANTNGAVTFAYALTNATGTSAPIAVTVTVQAVPVTASGLQVRVSANETTNIDITSGATGGPFTGAAVLSVSPADAGTATIVSVPAAAPQSTDIQRTAVSAPTQYSMRFVPAATFAGVAVITYTLSNENATSAPGVLQVSVAPRKDPSTDPDVTGLIGAQVEAARRFATTQIGNYNQRLEALHGKGRAPSSNGLNVVLPSPERNRNVSRCQDIVGIAERDACLRGDVSPLAQRKAKGLDVRDKSVGASGVGTGDSQVPDLPGDDARDDKRFAYWTAGSVDFGFANIAAQRSGFKFTTGGVTLGADYRFSDHFSLGAGVGYGHDSTDIGSSGTRNTGDSYSGALYASFRPIPTLFVDAVAGFGSLSFNSRRWVVDSNDFASGKRTGQQVFGSVSAGYEYRSEDWLFSPYGRMTASRSTLDQYSETGAGLNALTYFKQNVNTLSGTLGVRAGFSKATRIGIVSPYIRVELQHDFNGQSVAGLAYADIAGSGPVYFVSGSPYGSDRVQVGFGAKLRAGVLAFGLDYSVTTGMGGLQQGVRLTFTAPF</sequence>
<gene>
    <name evidence="4" type="ORF">EJE83_04875</name>
</gene>
<proteinExistence type="predicted"/>
<dbReference type="CDD" id="cd00102">
    <property type="entry name" value="IPT"/>
    <property type="match status" value="4"/>
</dbReference>
<reference evidence="4 5" key="1">
    <citation type="submission" date="2018-12" db="EMBL/GenBank/DDBJ databases">
        <title>Whole genome sequence of a Pandoraea apista isolate from a patient with cystic fibrosis.</title>
        <authorList>
            <person name="Kenna D.T."/>
            <person name="Turton J.F."/>
        </authorList>
    </citation>
    <scope>NUCLEOTIDE SEQUENCE [LARGE SCALE GENOMIC DNA]</scope>
    <source>
        <strain evidence="4 5">Pa13324</strain>
    </source>
</reference>
<dbReference type="EMBL" id="RWHX01000005">
    <property type="protein sequence ID" value="RSK84730.1"/>
    <property type="molecule type" value="Genomic_DNA"/>
</dbReference>
<keyword evidence="1" id="KW-0732">Signal</keyword>
<dbReference type="InterPro" id="IPR015919">
    <property type="entry name" value="Cadherin-like_sf"/>
</dbReference>
<dbReference type="InterPro" id="IPR002909">
    <property type="entry name" value="IPT_dom"/>
</dbReference>
<feature type="domain" description="Autotransporter" evidence="3">
    <location>
        <begin position="1264"/>
        <end position="1542"/>
    </location>
</feature>